<name>A0A8T0UZE2_PANVG</name>
<proteinExistence type="predicted"/>
<reference evidence="1" key="1">
    <citation type="submission" date="2020-05" db="EMBL/GenBank/DDBJ databases">
        <title>WGS assembly of Panicum virgatum.</title>
        <authorList>
            <person name="Lovell J.T."/>
            <person name="Jenkins J."/>
            <person name="Shu S."/>
            <person name="Juenger T.E."/>
            <person name="Schmutz J."/>
        </authorList>
    </citation>
    <scope>NUCLEOTIDE SEQUENCE</scope>
    <source>
        <strain evidence="1">AP13</strain>
    </source>
</reference>
<keyword evidence="2" id="KW-1185">Reference proteome</keyword>
<organism evidence="1 2">
    <name type="scientific">Panicum virgatum</name>
    <name type="common">Blackwell switchgrass</name>
    <dbReference type="NCBI Taxonomy" id="38727"/>
    <lineage>
        <taxon>Eukaryota</taxon>
        <taxon>Viridiplantae</taxon>
        <taxon>Streptophyta</taxon>
        <taxon>Embryophyta</taxon>
        <taxon>Tracheophyta</taxon>
        <taxon>Spermatophyta</taxon>
        <taxon>Magnoliopsida</taxon>
        <taxon>Liliopsida</taxon>
        <taxon>Poales</taxon>
        <taxon>Poaceae</taxon>
        <taxon>PACMAD clade</taxon>
        <taxon>Panicoideae</taxon>
        <taxon>Panicodae</taxon>
        <taxon>Paniceae</taxon>
        <taxon>Panicinae</taxon>
        <taxon>Panicum</taxon>
        <taxon>Panicum sect. Hiantes</taxon>
    </lineage>
</organism>
<accession>A0A8T0UZE2</accession>
<dbReference type="Proteomes" id="UP000823388">
    <property type="component" value="Chromosome 3K"/>
</dbReference>
<protein>
    <submittedName>
        <fullName evidence="1">Uncharacterized protein</fullName>
    </submittedName>
</protein>
<evidence type="ECO:0000313" key="1">
    <source>
        <dbReference type="EMBL" id="KAG2627375.1"/>
    </source>
</evidence>
<sequence length="120" mass="13834">MATHSLKVEADLQNNFMGITGVRVNRDRGSFEQCESTAGLCLFESHPNPMIKTLVDVRRELRTDFMMHDGVKRAIAEHADKTKKLHCTRECAMMRRYSPRSITDVYELMINGNRMNRVDS</sequence>
<dbReference type="EMBL" id="CM029041">
    <property type="protein sequence ID" value="KAG2627375.1"/>
    <property type="molecule type" value="Genomic_DNA"/>
</dbReference>
<dbReference type="AlphaFoldDB" id="A0A8T0UZE2"/>
<gene>
    <name evidence="1" type="ORF">PVAP13_3KG124944</name>
</gene>
<evidence type="ECO:0000313" key="2">
    <source>
        <dbReference type="Proteomes" id="UP000823388"/>
    </source>
</evidence>
<comment type="caution">
    <text evidence="1">The sequence shown here is derived from an EMBL/GenBank/DDBJ whole genome shotgun (WGS) entry which is preliminary data.</text>
</comment>